<proteinExistence type="predicted"/>
<evidence type="ECO:0000313" key="1">
    <source>
        <dbReference type="EMBL" id="MFC4306561.1"/>
    </source>
</evidence>
<dbReference type="InterPro" id="IPR038765">
    <property type="entry name" value="Papain-like_cys_pep_sf"/>
</dbReference>
<sequence length="182" mass="20904">MKSDEVYVVLTATGTWFSQTIKWFTKAPLNHASLSFDRGLREVYSFGRKKLNNPFSAGFIQENFRDPFYQSAPCAVYRIPVGEISYLRMRRRLNDMKTSPERYKYHLLGLIGVLIRKKIPRENAFFCSHFVASVLEQEGNPPLDKPSHLVTPEDFALCLSDCEIYRGTMSGYICSLQNELSA</sequence>
<protein>
    <recommendedName>
        <fullName evidence="3">Permuted papain-like amidase YaeF/Yiix C92 family enzyme</fullName>
    </recommendedName>
</protein>
<dbReference type="SUPFAM" id="SSF54001">
    <property type="entry name" value="Cysteine proteinases"/>
    <property type="match status" value="1"/>
</dbReference>
<dbReference type="Gene3D" id="3.90.1720.10">
    <property type="entry name" value="endopeptidase domain like (from Nostoc punctiforme)"/>
    <property type="match status" value="1"/>
</dbReference>
<gene>
    <name evidence="1" type="ORF">ACFO1S_24380</name>
</gene>
<dbReference type="EMBL" id="JBHSED010000065">
    <property type="protein sequence ID" value="MFC4306561.1"/>
    <property type="molecule type" value="Genomic_DNA"/>
</dbReference>
<name>A0ABV8SGW9_9BACL</name>
<organism evidence="1 2">
    <name type="scientific">Cohnella boryungensis</name>
    <dbReference type="NCBI Taxonomy" id="768479"/>
    <lineage>
        <taxon>Bacteria</taxon>
        <taxon>Bacillati</taxon>
        <taxon>Bacillota</taxon>
        <taxon>Bacilli</taxon>
        <taxon>Bacillales</taxon>
        <taxon>Paenibacillaceae</taxon>
        <taxon>Cohnella</taxon>
    </lineage>
</organism>
<keyword evidence="2" id="KW-1185">Reference proteome</keyword>
<evidence type="ECO:0000313" key="2">
    <source>
        <dbReference type="Proteomes" id="UP001595755"/>
    </source>
</evidence>
<comment type="caution">
    <text evidence="1">The sequence shown here is derived from an EMBL/GenBank/DDBJ whole genome shotgun (WGS) entry which is preliminary data.</text>
</comment>
<accession>A0ABV8SGW9</accession>
<dbReference type="RefSeq" id="WP_204602473.1">
    <property type="nucleotide sequence ID" value="NZ_JBHSED010000065.1"/>
</dbReference>
<evidence type="ECO:0008006" key="3">
    <source>
        <dbReference type="Google" id="ProtNLM"/>
    </source>
</evidence>
<reference evidence="2" key="1">
    <citation type="journal article" date="2019" name="Int. J. Syst. Evol. Microbiol.">
        <title>The Global Catalogue of Microorganisms (GCM) 10K type strain sequencing project: providing services to taxonomists for standard genome sequencing and annotation.</title>
        <authorList>
            <consortium name="The Broad Institute Genomics Platform"/>
            <consortium name="The Broad Institute Genome Sequencing Center for Infectious Disease"/>
            <person name="Wu L."/>
            <person name="Ma J."/>
        </authorList>
    </citation>
    <scope>NUCLEOTIDE SEQUENCE [LARGE SCALE GENOMIC DNA]</scope>
    <source>
        <strain evidence="2">CGMCC 4.1641</strain>
    </source>
</reference>
<dbReference type="Proteomes" id="UP001595755">
    <property type="component" value="Unassembled WGS sequence"/>
</dbReference>